<dbReference type="SUPFAM" id="SSF51161">
    <property type="entry name" value="Trimeric LpxA-like enzymes"/>
    <property type="match status" value="1"/>
</dbReference>
<dbReference type="EMBL" id="QORL01000008">
    <property type="protein sequence ID" value="TFF78403.1"/>
    <property type="molecule type" value="Genomic_DNA"/>
</dbReference>
<dbReference type="Gene3D" id="2.160.10.10">
    <property type="entry name" value="Hexapeptide repeat proteins"/>
    <property type="match status" value="1"/>
</dbReference>
<accession>A0A5F0KD61</accession>
<evidence type="ECO:0000313" key="6">
    <source>
        <dbReference type="Proteomes" id="UP000297720"/>
    </source>
</evidence>
<dbReference type="AlphaFoldDB" id="A0A5F0KD61"/>
<comment type="caution">
    <text evidence="5">The sequence shown here is derived from an EMBL/GenBank/DDBJ whole genome shotgun (WGS) entry which is preliminary data.</text>
</comment>
<evidence type="ECO:0000256" key="2">
    <source>
        <dbReference type="ARBA" id="ARBA00022679"/>
    </source>
</evidence>
<proteinExistence type="inferred from homology"/>
<keyword evidence="3 5" id="KW-0012">Acyltransferase</keyword>
<keyword evidence="2 5" id="KW-0808">Transferase</keyword>
<dbReference type="Proteomes" id="UP000297914">
    <property type="component" value="Unassembled WGS sequence"/>
</dbReference>
<dbReference type="Proteomes" id="UP000297720">
    <property type="component" value="Unassembled WGS sequence"/>
</dbReference>
<keyword evidence="6" id="KW-1185">Reference proteome</keyword>
<name>A0A5F0KD61_9GAMM</name>
<dbReference type="RefSeq" id="WP_134695099.1">
    <property type="nucleotide sequence ID" value="NZ_QORJ01000009.1"/>
</dbReference>
<organism evidence="5 7">
    <name type="scientific">Aeromonas taiwanensis</name>
    <dbReference type="NCBI Taxonomy" id="633417"/>
    <lineage>
        <taxon>Bacteria</taxon>
        <taxon>Pseudomonadati</taxon>
        <taxon>Pseudomonadota</taxon>
        <taxon>Gammaproteobacteria</taxon>
        <taxon>Aeromonadales</taxon>
        <taxon>Aeromonadaceae</taxon>
        <taxon>Aeromonas</taxon>
    </lineage>
</organism>
<reference evidence="5 7" key="1">
    <citation type="submission" date="2018-06" db="EMBL/GenBank/DDBJ databases">
        <title>Occurrence of a novel blaKPC-2- and qnrS2- harbouring IncP6 plasmid from Aeromonas taiwanensis isolates recovered from the river sediments.</title>
        <authorList>
            <person name="Zheng B."/>
            <person name="Yu X."/>
            <person name="Xiao Y."/>
        </authorList>
    </citation>
    <scope>NUCLEOTIDE SEQUENCE [LARGE SCALE GENOMIC DNA]</scope>
    <source>
        <strain evidence="4 6">1713</strain>
        <strain evidence="5 7">198</strain>
    </source>
</reference>
<evidence type="ECO:0000313" key="5">
    <source>
        <dbReference type="EMBL" id="TFF82463.1"/>
    </source>
</evidence>
<evidence type="ECO:0000313" key="4">
    <source>
        <dbReference type="EMBL" id="TFF78403.1"/>
    </source>
</evidence>
<dbReference type="PANTHER" id="PTHR43300">
    <property type="entry name" value="ACETYLTRANSFERASE"/>
    <property type="match status" value="1"/>
</dbReference>
<dbReference type="InterPro" id="IPR011004">
    <property type="entry name" value="Trimer_LpxA-like_sf"/>
</dbReference>
<dbReference type="OrthoDB" id="9815592at2"/>
<sequence length="192" mass="21419">MAYLSEEELHFLGFKYLGKNVKISDKACIYNPEKITIDDYSRIDDFCILSGNIQIGKFCHITPMCLIAGGTPGVFLGDFCTLAYGVKIFSQSDDYSGLSMVNSLIPKKYKNEILLPVKIEKQVIVGTNSVIFPGVTIEEGCAIGAMSLLLKSTTSWGIYIGNPAYRLRERDKNIATLELDFLKEMNNDYSIQ</sequence>
<dbReference type="InterPro" id="IPR050179">
    <property type="entry name" value="Trans_hexapeptide_repeat"/>
</dbReference>
<evidence type="ECO:0000256" key="1">
    <source>
        <dbReference type="ARBA" id="ARBA00007274"/>
    </source>
</evidence>
<dbReference type="PANTHER" id="PTHR43300:SF12">
    <property type="entry name" value="CHLORAMPHENICOL ACETYLTRANSFERASE"/>
    <property type="match status" value="1"/>
</dbReference>
<dbReference type="CDD" id="cd04647">
    <property type="entry name" value="LbH_MAT_like"/>
    <property type="match status" value="1"/>
</dbReference>
<evidence type="ECO:0000256" key="3">
    <source>
        <dbReference type="ARBA" id="ARBA00023315"/>
    </source>
</evidence>
<protein>
    <submittedName>
        <fullName evidence="5">Acyltransferase</fullName>
    </submittedName>
</protein>
<evidence type="ECO:0000313" key="7">
    <source>
        <dbReference type="Proteomes" id="UP000297914"/>
    </source>
</evidence>
<gene>
    <name evidence="4" type="ORF">DRM93_05725</name>
    <name evidence="5" type="ORF">DRM94_05725</name>
</gene>
<dbReference type="GO" id="GO:0016746">
    <property type="term" value="F:acyltransferase activity"/>
    <property type="evidence" value="ECO:0007669"/>
    <property type="project" value="UniProtKB-KW"/>
</dbReference>
<comment type="similarity">
    <text evidence="1">Belongs to the transferase hexapeptide repeat family.</text>
</comment>
<dbReference type="EMBL" id="QORK01000008">
    <property type="protein sequence ID" value="TFF82463.1"/>
    <property type="molecule type" value="Genomic_DNA"/>
</dbReference>